<dbReference type="EMBL" id="LHYE01000111">
    <property type="protein sequence ID" value="KXB05182.1"/>
    <property type="molecule type" value="Genomic_DNA"/>
</dbReference>
<evidence type="ECO:0000313" key="2">
    <source>
        <dbReference type="Proteomes" id="UP000070263"/>
    </source>
</evidence>
<gene>
    <name evidence="1" type="ORF">AKJ51_05275</name>
</gene>
<accession>A0A133VFH0</accession>
<sequence length="100" mass="11046">MEAQVTMQSIITMDVLAATSDDGFSLDELVYRTHELFEKEGMAGFIGLFLHLVDEKLCMDIKNGDSSLEGCCQDPHYKYHDRPDRQIRTSAGGAKFAGGA</sequence>
<organism evidence="1 2">
    <name type="scientific">candidate division MSBL1 archaeon SCGC-AAA382A20</name>
    <dbReference type="NCBI Taxonomy" id="1698280"/>
    <lineage>
        <taxon>Archaea</taxon>
        <taxon>Methanobacteriati</taxon>
        <taxon>Methanobacteriota</taxon>
        <taxon>candidate division MSBL1</taxon>
    </lineage>
</organism>
<dbReference type="Proteomes" id="UP000070263">
    <property type="component" value="Unassembled WGS sequence"/>
</dbReference>
<keyword evidence="2" id="KW-1185">Reference proteome</keyword>
<comment type="caution">
    <text evidence="1">The sequence shown here is derived from an EMBL/GenBank/DDBJ whole genome shotgun (WGS) entry which is preliminary data.</text>
</comment>
<name>A0A133VFH0_9EURY</name>
<protein>
    <submittedName>
        <fullName evidence="1">Uncharacterized protein</fullName>
    </submittedName>
</protein>
<reference evidence="1 2" key="1">
    <citation type="journal article" date="2016" name="Sci. Rep.">
        <title>Metabolic traits of an uncultured archaeal lineage -MSBL1- from brine pools of the Red Sea.</title>
        <authorList>
            <person name="Mwirichia R."/>
            <person name="Alam I."/>
            <person name="Rashid M."/>
            <person name="Vinu M."/>
            <person name="Ba-Alawi W."/>
            <person name="Anthony Kamau A."/>
            <person name="Kamanda Ngugi D."/>
            <person name="Goker M."/>
            <person name="Klenk H.P."/>
            <person name="Bajic V."/>
            <person name="Stingl U."/>
        </authorList>
    </citation>
    <scope>NUCLEOTIDE SEQUENCE [LARGE SCALE GENOMIC DNA]</scope>
    <source>
        <strain evidence="1">SCGC-AAA382A20</strain>
    </source>
</reference>
<evidence type="ECO:0000313" key="1">
    <source>
        <dbReference type="EMBL" id="KXB05182.1"/>
    </source>
</evidence>
<proteinExistence type="predicted"/>
<dbReference type="AlphaFoldDB" id="A0A133VFH0"/>